<keyword evidence="2" id="KW-1185">Reference proteome</keyword>
<proteinExistence type="predicted"/>
<evidence type="ECO:0000313" key="3">
    <source>
        <dbReference type="RefSeq" id="XP_024939622.1"/>
    </source>
</evidence>
<dbReference type="GeneID" id="107266569"/>
<dbReference type="InterPro" id="IPR005312">
    <property type="entry name" value="DUF1759"/>
</dbReference>
<dbReference type="PANTHER" id="PTHR47331">
    <property type="entry name" value="PHD-TYPE DOMAIN-CONTAINING PROTEIN"/>
    <property type="match status" value="1"/>
</dbReference>
<organism evidence="2 3">
    <name type="scientific">Cephus cinctus</name>
    <name type="common">Wheat stem sawfly</name>
    <dbReference type="NCBI Taxonomy" id="211228"/>
    <lineage>
        <taxon>Eukaryota</taxon>
        <taxon>Metazoa</taxon>
        <taxon>Ecdysozoa</taxon>
        <taxon>Arthropoda</taxon>
        <taxon>Hexapoda</taxon>
        <taxon>Insecta</taxon>
        <taxon>Pterygota</taxon>
        <taxon>Neoptera</taxon>
        <taxon>Endopterygota</taxon>
        <taxon>Hymenoptera</taxon>
        <taxon>Cephoidea</taxon>
        <taxon>Cephidae</taxon>
        <taxon>Cephus</taxon>
    </lineage>
</organism>
<dbReference type="PANTHER" id="PTHR47331:SF1">
    <property type="entry name" value="GAG-LIKE PROTEIN"/>
    <property type="match status" value="1"/>
</dbReference>
<accession>A0AAJ7W0L3</accession>
<name>A0AAJ7W0L3_CEPCN</name>
<feature type="region of interest" description="Disordered" evidence="1">
    <location>
        <begin position="96"/>
        <end position="117"/>
    </location>
</feature>
<dbReference type="RefSeq" id="XP_024939622.1">
    <property type="nucleotide sequence ID" value="XM_025083854.1"/>
</dbReference>
<dbReference type="AlphaFoldDB" id="A0AAJ7W0L3"/>
<sequence>MEKAKHERTTIKGQLTRFATLLNQEPVNVSNIRVRLQKAELLYDKYETAQSIIELAVADDEDALGEQEKDRATFESNYYSAIAKARGIIERANGTASRASADNANNQNTQRADDSVGQSMNVKKLEVPTFNEKLHCLNQSVTGEAKRAIAAFTLTADNYAAAWETLKSRYEDENELLTHHVRGLFEAPAVKNNSQSELRLLIDTVYNHLKCLSTLEEPVESWNTLIMYLLWSKLNADMKREWEKEIATKTERVTLSEFKIFLERHCKYLYKTGKNSTPANTSNKGNKPQSSGTKQMKAFSTSSKSCVLCKGEHAIYACEEFKKLPASMRIQRVREHKLCYNCLSSTHQNMQCTFGPCKKCRRKHNSLLHLEKPAESPATPQQIEQINTSAGAQKNFSVHSAQNRESYVLLATARIYIFDKFGNKHECRVLLDQGSQPHITTELCQRLGLSCKEVGITLSGIEQGSQNVPFQTTVKISSRVTDFTTTITCLVLKKISDELPTQRIASSRIDVPKGIELADPAFDQIQPIDMLLGTALFYELLCVGQIKLKEANRIFRKLYSDGSLVATCSYLHNQKSKEQLLEKDPAEQHFRETITRDETGRFVVSIPFKETELSLLGLSREMAYKRLLSIEKRLDKYPELKKQYVGFMQEYERLGDMTEVPPELCDDSIPHYYLPHHSIINGESTTTPVRVFLMAQQQQLQASHLTKHSISGFPSKTNFFLFRYGFESIGT</sequence>
<reference evidence="3" key="1">
    <citation type="submission" date="2025-08" db="UniProtKB">
        <authorList>
            <consortium name="RefSeq"/>
        </authorList>
    </citation>
    <scope>IDENTIFICATION</scope>
</reference>
<evidence type="ECO:0000256" key="1">
    <source>
        <dbReference type="SAM" id="MobiDB-lite"/>
    </source>
</evidence>
<dbReference type="KEGG" id="ccin:107266569"/>
<gene>
    <name evidence="3" type="primary">LOC107266569</name>
</gene>
<evidence type="ECO:0000313" key="2">
    <source>
        <dbReference type="Proteomes" id="UP000694920"/>
    </source>
</evidence>
<protein>
    <submittedName>
        <fullName evidence="3">Uncharacterized protein LOC107266569</fullName>
    </submittedName>
</protein>
<dbReference type="Proteomes" id="UP000694920">
    <property type="component" value="Unplaced"/>
</dbReference>
<dbReference type="Pfam" id="PF03564">
    <property type="entry name" value="DUF1759"/>
    <property type="match status" value="1"/>
</dbReference>